<dbReference type="InterPro" id="IPR022702">
    <property type="entry name" value="Cytosine_MeTrfase1_RFD"/>
</dbReference>
<comment type="similarity">
    <text evidence="11 14 15">Belongs to the class I-like SAM-binding methyltransferase superfamily. C5-methyltransferase family.</text>
</comment>
<feature type="compositionally biased region" description="Acidic residues" evidence="17">
    <location>
        <begin position="1"/>
        <end position="10"/>
    </location>
</feature>
<feature type="compositionally biased region" description="Polar residues" evidence="17">
    <location>
        <begin position="49"/>
        <end position="60"/>
    </location>
</feature>
<dbReference type="Pfam" id="PF01426">
    <property type="entry name" value="BAH"/>
    <property type="match status" value="2"/>
</dbReference>
<feature type="domain" description="BAH" evidence="18">
    <location>
        <begin position="569"/>
        <end position="696"/>
    </location>
</feature>
<dbReference type="GO" id="GO:0005634">
    <property type="term" value="C:nucleus"/>
    <property type="evidence" value="ECO:0007669"/>
    <property type="project" value="UniProtKB-SubCell"/>
</dbReference>
<dbReference type="InterPro" id="IPR001525">
    <property type="entry name" value="C5_MeTfrase"/>
</dbReference>
<feature type="compositionally biased region" description="Low complexity" evidence="17">
    <location>
        <begin position="130"/>
        <end position="147"/>
    </location>
</feature>
<dbReference type="InterPro" id="IPR031303">
    <property type="entry name" value="C5_meth_CS"/>
</dbReference>
<evidence type="ECO:0000256" key="11">
    <source>
        <dbReference type="PIRNR" id="PIRNR037404"/>
    </source>
</evidence>
<dbReference type="CDD" id="cd04760">
    <property type="entry name" value="BAH_Dnmt1_I"/>
    <property type="match status" value="1"/>
</dbReference>
<evidence type="ECO:0000313" key="20">
    <source>
        <dbReference type="EnsemblMetazoa" id="XP_019849850.1"/>
    </source>
</evidence>
<feature type="compositionally biased region" description="Basic and acidic residues" evidence="17">
    <location>
        <begin position="88"/>
        <end position="97"/>
    </location>
</feature>
<dbReference type="SMART" id="SM00439">
    <property type="entry name" value="BAH"/>
    <property type="match status" value="2"/>
</dbReference>
<dbReference type="Gene3D" id="3.40.50.150">
    <property type="entry name" value="Vaccinia Virus protein VP39"/>
    <property type="match status" value="1"/>
</dbReference>
<keyword evidence="4 11" id="KW-0949">S-adenosyl-L-methionine</keyword>
<feature type="compositionally biased region" description="Low complexity" evidence="17">
    <location>
        <begin position="61"/>
        <end position="75"/>
    </location>
</feature>
<keyword evidence="2 11" id="KW-0489">Methyltransferase</keyword>
<dbReference type="PROSITE" id="PS51038">
    <property type="entry name" value="BAH"/>
    <property type="match status" value="2"/>
</dbReference>
<dbReference type="InterPro" id="IPR050390">
    <property type="entry name" value="C5-Methyltransferase"/>
</dbReference>
<dbReference type="GO" id="GO:0003677">
    <property type="term" value="F:DNA binding"/>
    <property type="evidence" value="ECO:0007669"/>
    <property type="project" value="UniProtKB-KW"/>
</dbReference>
<feature type="compositionally biased region" description="Basic and acidic residues" evidence="17">
    <location>
        <begin position="117"/>
        <end position="129"/>
    </location>
</feature>
<keyword evidence="9 11" id="KW-0238">DNA-binding</keyword>
<dbReference type="GO" id="GO:0003886">
    <property type="term" value="F:DNA (cytosine-5-)-methyltransferase activity"/>
    <property type="evidence" value="ECO:0007669"/>
    <property type="project" value="UniProtKB-UniRule"/>
</dbReference>
<dbReference type="InterPro" id="IPR002857">
    <property type="entry name" value="Znf_CXXC"/>
</dbReference>
<evidence type="ECO:0000256" key="15">
    <source>
        <dbReference type="RuleBase" id="RU000416"/>
    </source>
</evidence>
<dbReference type="NCBIfam" id="TIGR00675">
    <property type="entry name" value="dcm"/>
    <property type="match status" value="1"/>
</dbReference>
<keyword evidence="6" id="KW-0677">Repeat</keyword>
<dbReference type="GO" id="GO:0006346">
    <property type="term" value="P:DNA methylation-dependent constitutive heterochromatin formation"/>
    <property type="evidence" value="ECO:0007669"/>
    <property type="project" value="InterPro"/>
</dbReference>
<evidence type="ECO:0000313" key="21">
    <source>
        <dbReference type="Proteomes" id="UP000007879"/>
    </source>
</evidence>
<name>A0AAN0IYK6_AMPQE</name>
<dbReference type="PIRSF" id="PIRSF037404">
    <property type="entry name" value="DNMT1"/>
    <property type="match status" value="1"/>
</dbReference>
<evidence type="ECO:0000256" key="1">
    <source>
        <dbReference type="ARBA" id="ARBA00004123"/>
    </source>
</evidence>
<keyword evidence="21" id="KW-1185">Reference proteome</keyword>
<feature type="active site" evidence="12 14">
    <location>
        <position position="1074"/>
    </location>
</feature>
<dbReference type="PANTHER" id="PTHR10629">
    <property type="entry name" value="CYTOSINE-SPECIFIC METHYLTRANSFERASE"/>
    <property type="match status" value="1"/>
</dbReference>
<keyword evidence="7 13" id="KW-0863">Zinc-finger</keyword>
<accession>A0AAN0IYK6</accession>
<dbReference type="PROSITE" id="PS51679">
    <property type="entry name" value="SAM_MT_C5"/>
    <property type="match status" value="1"/>
</dbReference>
<feature type="domain" description="CXXC-type" evidence="19">
    <location>
        <begin position="458"/>
        <end position="504"/>
    </location>
</feature>
<evidence type="ECO:0000256" key="3">
    <source>
        <dbReference type="ARBA" id="ARBA00022679"/>
    </source>
</evidence>
<dbReference type="Gene3D" id="1.10.10.2230">
    <property type="match status" value="1"/>
</dbReference>
<dbReference type="GO" id="GO:0008270">
    <property type="term" value="F:zinc ion binding"/>
    <property type="evidence" value="ECO:0007669"/>
    <property type="project" value="UniProtKB-KW"/>
</dbReference>
<evidence type="ECO:0000256" key="4">
    <source>
        <dbReference type="ARBA" id="ARBA00022691"/>
    </source>
</evidence>
<dbReference type="PANTHER" id="PTHR10629:SF52">
    <property type="entry name" value="DNA (CYTOSINE-5)-METHYLTRANSFERASE 1"/>
    <property type="match status" value="1"/>
</dbReference>
<feature type="domain" description="BAH" evidence="18">
    <location>
        <begin position="805"/>
        <end position="935"/>
    </location>
</feature>
<evidence type="ECO:0000256" key="8">
    <source>
        <dbReference type="ARBA" id="ARBA00022833"/>
    </source>
</evidence>
<dbReference type="InterPro" id="IPR043151">
    <property type="entry name" value="BAH_sf"/>
</dbReference>
<evidence type="ECO:0000256" key="9">
    <source>
        <dbReference type="ARBA" id="ARBA00023125"/>
    </source>
</evidence>
<dbReference type="InterPro" id="IPR029063">
    <property type="entry name" value="SAM-dependent_MTases_sf"/>
</dbReference>
<proteinExistence type="inferred from homology"/>
<comment type="subcellular location">
    <subcellularLocation>
        <location evidence="1 11">Nucleus</location>
    </subcellularLocation>
</comment>
<gene>
    <name evidence="20" type="primary">100636742</name>
</gene>
<dbReference type="Gene3D" id="3.90.120.10">
    <property type="entry name" value="DNA Methylase, subunit A, domain 2"/>
    <property type="match status" value="1"/>
</dbReference>
<dbReference type="FunFam" id="1.10.10.2230:FF:000001">
    <property type="entry name" value="DNA (cytosine-5)-methyltransferase"/>
    <property type="match status" value="1"/>
</dbReference>
<keyword evidence="3 11" id="KW-0808">Transferase</keyword>
<dbReference type="FunFam" id="3.40.50.150:FF:000036">
    <property type="entry name" value="DNA (cytosine-5)-methyltransferase"/>
    <property type="match status" value="1"/>
</dbReference>
<dbReference type="InterPro" id="IPR018117">
    <property type="entry name" value="C5_DNA_meth_AS"/>
</dbReference>
<dbReference type="Pfam" id="PF02008">
    <property type="entry name" value="zf-CXXC"/>
    <property type="match status" value="1"/>
</dbReference>
<evidence type="ECO:0000256" key="14">
    <source>
        <dbReference type="PROSITE-ProRule" id="PRU01016"/>
    </source>
</evidence>
<dbReference type="FunFam" id="3.90.120.10:FF:000001">
    <property type="entry name" value="DNA (cytosine-5)-methyltransferase"/>
    <property type="match status" value="1"/>
</dbReference>
<reference evidence="21" key="1">
    <citation type="journal article" date="2010" name="Nature">
        <title>The Amphimedon queenslandica genome and the evolution of animal complexity.</title>
        <authorList>
            <person name="Srivastava M."/>
            <person name="Simakov O."/>
            <person name="Chapman J."/>
            <person name="Fahey B."/>
            <person name="Gauthier M.E."/>
            <person name="Mitros T."/>
            <person name="Richards G.S."/>
            <person name="Conaco C."/>
            <person name="Dacre M."/>
            <person name="Hellsten U."/>
            <person name="Larroux C."/>
            <person name="Putnam N.H."/>
            <person name="Stanke M."/>
            <person name="Adamska M."/>
            <person name="Darling A."/>
            <person name="Degnan S.M."/>
            <person name="Oakley T.H."/>
            <person name="Plachetzki D.C."/>
            <person name="Zhai Y."/>
            <person name="Adamski M."/>
            <person name="Calcino A."/>
            <person name="Cummins S.F."/>
            <person name="Goodstein D.M."/>
            <person name="Harris C."/>
            <person name="Jackson D.J."/>
            <person name="Leys S.P."/>
            <person name="Shu S."/>
            <person name="Woodcroft B.J."/>
            <person name="Vervoort M."/>
            <person name="Kosik K.S."/>
            <person name="Manning G."/>
            <person name="Degnan B.M."/>
            <person name="Rokhsar D.S."/>
        </authorList>
    </citation>
    <scope>NUCLEOTIDE SEQUENCE [LARGE SCALE GENOMIC DNA]</scope>
</reference>
<evidence type="ECO:0000256" key="10">
    <source>
        <dbReference type="ARBA" id="ARBA00023242"/>
    </source>
</evidence>
<feature type="compositionally biased region" description="Basic and acidic residues" evidence="17">
    <location>
        <begin position="148"/>
        <end position="159"/>
    </location>
</feature>
<feature type="compositionally biased region" description="Basic residues" evidence="17">
    <location>
        <begin position="940"/>
        <end position="956"/>
    </location>
</feature>
<dbReference type="GO" id="GO:0044027">
    <property type="term" value="P:negative regulation of gene expression via chromosomal CpG island methylation"/>
    <property type="evidence" value="ECO:0007669"/>
    <property type="project" value="TreeGrafter"/>
</dbReference>
<evidence type="ECO:0000256" key="5">
    <source>
        <dbReference type="ARBA" id="ARBA00022723"/>
    </source>
</evidence>
<dbReference type="Gene3D" id="2.30.30.490">
    <property type="match status" value="2"/>
</dbReference>
<evidence type="ECO:0000256" key="6">
    <source>
        <dbReference type="ARBA" id="ARBA00022737"/>
    </source>
</evidence>
<evidence type="ECO:0000256" key="2">
    <source>
        <dbReference type="ARBA" id="ARBA00022603"/>
    </source>
</evidence>
<feature type="region of interest" description="Disordered" evidence="17">
    <location>
        <begin position="1"/>
        <end position="179"/>
    </location>
</feature>
<keyword evidence="10 11" id="KW-0539">Nucleus</keyword>
<reference evidence="20" key="2">
    <citation type="submission" date="2024-06" db="UniProtKB">
        <authorList>
            <consortium name="EnsemblMetazoa"/>
        </authorList>
    </citation>
    <scope>IDENTIFICATION</scope>
</reference>
<feature type="compositionally biased region" description="Polar residues" evidence="17">
    <location>
        <begin position="161"/>
        <end position="172"/>
    </location>
</feature>
<evidence type="ECO:0000259" key="19">
    <source>
        <dbReference type="PROSITE" id="PS51058"/>
    </source>
</evidence>
<keyword evidence="8" id="KW-0862">Zinc</keyword>
<dbReference type="GO" id="GO:0032259">
    <property type="term" value="P:methylation"/>
    <property type="evidence" value="ECO:0007669"/>
    <property type="project" value="UniProtKB-KW"/>
</dbReference>
<dbReference type="Pfam" id="PF00145">
    <property type="entry name" value="DNA_methylase"/>
    <property type="match status" value="1"/>
</dbReference>
<keyword evidence="5" id="KW-0479">Metal-binding</keyword>
<dbReference type="InterPro" id="IPR001025">
    <property type="entry name" value="BAH_dom"/>
</dbReference>
<sequence>MLGGEEEEELLFQTSSKKKRVPRIIDDDDEMEVSRVTTAKRSNNKRKSSGTGASSNLSGGNSTNKSSKIQSSSTSGRQLGIGSFFNKDPQKRSKVEEEKEEVSSAIAPTGEEEREEEEGKEKEAKKAKTSETGSSSNGTSAATNGNNKSHDLRPHDDIPANKTSEAPQSSKPPCTYCKRSSDDPRLKIFIGDPPNANDEFITLADPSLSVLSADQESALDDVPQHKITGFSVYDKNHHLCHFDTGLVEKNVELFFSGWVKPIYDENPDPSDGIPTRQLGPINSWWIAGFDGGEKALVGFSTAYAEYILMDASDDYAEIMASVQEKIYLSKILIEYLEEFPAATYEDLLNKIQTSVPPQSIGCTSFTEDSLLRHAQFIVEQVESYDQYCDEDEDLLLVSPCMRALIKLAGVTLGKRLSSRRPHQPKVKKTKQTKATTTPLVRDIFETFFKNQIDNKSSSAPRRRRCGVCETCQQPDCGKCNACADMIKFGGTGRSKQACVNRRCPYMAVQTAEEEEDNDAADPDLKNVKDLKSPSKKIKKIKTKVEWIGEPDFVEGGKSYYTEVLINNKEKVCLYDVVSVCPEVPDDPLYLTRIMSMYEDSNGKKMFHGWWFHRSTDTVLGETGDPRELFLIDDCEDNPLGAIMDKVEVEYKPPVSNWFMCGGEEVSDDEKEIEEDGKTFFVQKYYDQSLARFEDIPSEYIRYLISDDAHPPTDGFIPQCASCERRNHMKTVHSAVPINKIESEKPKITNYSSFQLNEESYSIGDCVYLSPHTYSFPNVKKTSGTAANKKQKKEEEEFDESEYPEKYRKVSDYVKGSNIDSPSPFQIGQVLEIFSKSLGGKLIDNNKIVHIKLRMYYRPQDTHKGDEATAQYDLNLLYWSDLVTTVVAGDVVCGKCFVKFKEDITEDIDSYFSNKPNHFYFVEAYCADTKEFEDPPVHAMNKGKGKGVSKGKGKGKGPAKGSKESIATTSTDDDKKDEITPDSSFKKLRMLDVFAGCGGLSEGFHQAGVADSCWAVEIDEPAAQAFRLNNSQTTVFTDDCNILLSLVMEGAKTNSRGQLLPQKGDVELLCGGPPCQGFSGMNRFNSREYSQFKNSLVISYLSFCEYYRPRFFLLENVRNFVSFKKSMVLKLTLRCLVKMGYQCTFGVLQAGQYGVPQTRRRAIILAAAPGEKLPHFPNPTHVFSPRACQLTVVVNDIKYEGSIRMDSAPYRTITVRDSMSDLPHIKNGSAVRSMNYNGEPHCHYQRLMRGNQHQPVLYDHICKEMNPLVAARMRFIPIGPGSDWRDLPNKCIRLSDGTTAPKLQYTHHDKKNGRAKNKSLRGVCPCATGQPCDSSYRQYGTLIPWCLPHTGNRHNHWAGLYGRLEWDGFFSTTVTNPEPMGKQGRVLHPEQHRVVSVRECARSQGFPDTFRFFGTILDKHRQVGNAVPPPLAKAIGLEIKRSVEKKDK</sequence>
<dbReference type="PROSITE" id="PS00094">
    <property type="entry name" value="C5_MTASE_1"/>
    <property type="match status" value="1"/>
</dbReference>
<feature type="region of interest" description="Disordered" evidence="17">
    <location>
        <begin position="780"/>
        <end position="800"/>
    </location>
</feature>
<evidence type="ECO:0000256" key="17">
    <source>
        <dbReference type="SAM" id="MobiDB-lite"/>
    </source>
</evidence>
<dbReference type="EnsemblMetazoa" id="XM_019994291.1">
    <property type="protein sequence ID" value="XP_019849850.1"/>
    <property type="gene ID" value="LOC100636742"/>
</dbReference>
<evidence type="ECO:0000256" key="7">
    <source>
        <dbReference type="ARBA" id="ARBA00022771"/>
    </source>
</evidence>
<evidence type="ECO:0000256" key="13">
    <source>
        <dbReference type="PROSITE-ProRule" id="PRU00509"/>
    </source>
</evidence>
<dbReference type="SUPFAM" id="SSF53335">
    <property type="entry name" value="S-adenosyl-L-methionine-dependent methyltransferases"/>
    <property type="match status" value="1"/>
</dbReference>
<dbReference type="PROSITE" id="PS00095">
    <property type="entry name" value="C5_MTASE_2"/>
    <property type="match status" value="1"/>
</dbReference>
<evidence type="ECO:0000256" key="12">
    <source>
        <dbReference type="PIRSR" id="PIRSR037404-1"/>
    </source>
</evidence>
<protein>
    <recommendedName>
        <fullName evidence="11">DNA (cytosine-5)-methyltransferase</fullName>
        <ecNumber evidence="11">2.1.1.37</ecNumber>
    </recommendedName>
</protein>
<evidence type="ECO:0000256" key="16">
    <source>
        <dbReference type="RuleBase" id="RU000417"/>
    </source>
</evidence>
<dbReference type="EC" id="2.1.1.37" evidence="11"/>
<feature type="region of interest" description="Disordered" evidence="17">
    <location>
        <begin position="936"/>
        <end position="978"/>
    </location>
</feature>
<dbReference type="GO" id="GO:0003682">
    <property type="term" value="F:chromatin binding"/>
    <property type="evidence" value="ECO:0007669"/>
    <property type="project" value="UniProtKB-UniRule"/>
</dbReference>
<dbReference type="Pfam" id="PF12047">
    <property type="entry name" value="DNMT1-RFD"/>
    <property type="match status" value="1"/>
</dbReference>
<dbReference type="PRINTS" id="PR00105">
    <property type="entry name" value="C5METTRFRASE"/>
</dbReference>
<dbReference type="PROSITE" id="PS51058">
    <property type="entry name" value="ZF_CXXC"/>
    <property type="match status" value="1"/>
</dbReference>
<dbReference type="Proteomes" id="UP000007879">
    <property type="component" value="Unassembled WGS sequence"/>
</dbReference>
<organism evidence="20 21">
    <name type="scientific">Amphimedon queenslandica</name>
    <name type="common">Sponge</name>
    <dbReference type="NCBI Taxonomy" id="400682"/>
    <lineage>
        <taxon>Eukaryota</taxon>
        <taxon>Metazoa</taxon>
        <taxon>Porifera</taxon>
        <taxon>Demospongiae</taxon>
        <taxon>Heteroscleromorpha</taxon>
        <taxon>Haplosclerida</taxon>
        <taxon>Niphatidae</taxon>
        <taxon>Amphimedon</taxon>
    </lineage>
</organism>
<evidence type="ECO:0000259" key="18">
    <source>
        <dbReference type="PROSITE" id="PS51038"/>
    </source>
</evidence>
<comment type="catalytic activity">
    <reaction evidence="11 16">
        <text>a 2'-deoxycytidine in DNA + S-adenosyl-L-methionine = a 5-methyl-2'-deoxycytidine in DNA + S-adenosyl-L-homocysteine + H(+)</text>
        <dbReference type="Rhea" id="RHEA:13681"/>
        <dbReference type="Rhea" id="RHEA-COMP:11369"/>
        <dbReference type="Rhea" id="RHEA-COMP:11370"/>
        <dbReference type="ChEBI" id="CHEBI:15378"/>
        <dbReference type="ChEBI" id="CHEBI:57856"/>
        <dbReference type="ChEBI" id="CHEBI:59789"/>
        <dbReference type="ChEBI" id="CHEBI:85452"/>
        <dbReference type="ChEBI" id="CHEBI:85454"/>
        <dbReference type="EC" id="2.1.1.37"/>
    </reaction>
</comment>